<proteinExistence type="predicted"/>
<sequence>MSWTLHLAPEAVRCIEDQMLWYEEDDQRGGSGLADRWLGKLEEALLKLSLHPERHGFAPENGRWQPHLELRQMRFVPWKSKPGWRLLYVLDEDRKQLTLLQVRHEKRPWLVE</sequence>
<dbReference type="RefSeq" id="WP_184207370.1">
    <property type="nucleotide sequence ID" value="NZ_JACHIF010000003.1"/>
</dbReference>
<evidence type="ECO:0000313" key="1">
    <source>
        <dbReference type="EMBL" id="MBB5037449.1"/>
    </source>
</evidence>
<evidence type="ECO:0008006" key="3">
    <source>
        <dbReference type="Google" id="ProtNLM"/>
    </source>
</evidence>
<comment type="caution">
    <text evidence="1">The sequence shown here is derived from an EMBL/GenBank/DDBJ whole genome shotgun (WGS) entry which is preliminary data.</text>
</comment>
<accession>A0A7W7YJV4</accession>
<keyword evidence="2" id="KW-1185">Reference proteome</keyword>
<dbReference type="InterPro" id="IPR035093">
    <property type="entry name" value="RelE/ParE_toxin_dom_sf"/>
</dbReference>
<evidence type="ECO:0000313" key="2">
    <source>
        <dbReference type="Proteomes" id="UP000534294"/>
    </source>
</evidence>
<dbReference type="Proteomes" id="UP000534294">
    <property type="component" value="Unassembled WGS sequence"/>
</dbReference>
<dbReference type="Gene3D" id="3.30.2310.20">
    <property type="entry name" value="RelE-like"/>
    <property type="match status" value="1"/>
</dbReference>
<name>A0A7W7YJV4_9BACT</name>
<reference evidence="1 2" key="1">
    <citation type="submission" date="2020-08" db="EMBL/GenBank/DDBJ databases">
        <title>Genomic Encyclopedia of Type Strains, Phase IV (KMG-IV): sequencing the most valuable type-strain genomes for metagenomic binning, comparative biology and taxonomic classification.</title>
        <authorList>
            <person name="Goeker M."/>
        </authorList>
    </citation>
    <scope>NUCLEOTIDE SEQUENCE [LARGE SCALE GENOMIC DNA]</scope>
    <source>
        <strain evidence="1 2">DSM 12251</strain>
    </source>
</reference>
<gene>
    <name evidence="1" type="ORF">HNQ64_001698</name>
</gene>
<dbReference type="AlphaFoldDB" id="A0A7W7YJV4"/>
<dbReference type="EMBL" id="JACHIF010000003">
    <property type="protein sequence ID" value="MBB5037449.1"/>
    <property type="molecule type" value="Genomic_DNA"/>
</dbReference>
<protein>
    <recommendedName>
        <fullName evidence="3">Type II toxin-antitoxin system RelE/ParE family toxin</fullName>
    </recommendedName>
</protein>
<organism evidence="1 2">
    <name type="scientific">Prosthecobacter dejongeii</name>
    <dbReference type="NCBI Taxonomy" id="48465"/>
    <lineage>
        <taxon>Bacteria</taxon>
        <taxon>Pseudomonadati</taxon>
        <taxon>Verrucomicrobiota</taxon>
        <taxon>Verrucomicrobiia</taxon>
        <taxon>Verrucomicrobiales</taxon>
        <taxon>Verrucomicrobiaceae</taxon>
        <taxon>Prosthecobacter</taxon>
    </lineage>
</organism>